<evidence type="ECO:0000256" key="6">
    <source>
        <dbReference type="ARBA" id="ARBA00042380"/>
    </source>
</evidence>
<keyword evidence="2" id="KW-0158">Chromosome</keyword>
<keyword evidence="5" id="KW-0949">S-adenosyl-L-methionine</keyword>
<evidence type="ECO:0000256" key="8">
    <source>
        <dbReference type="ARBA" id="ARBA00048619"/>
    </source>
</evidence>
<sequence length="474" mass="53087">MGIPSIEVLNINDKPESSNVPQESVVPHEREVVMGVMAIWKADPETETLGISKLHALVKQNNPTWSLSEKRLKTVLKSFNLLTTSSQFSYANEITSKETPGLSLPSTVRLQFTKNRGKGLYAAKSFKAGDLIFEEESPLFFNPPLDHFTLMKNGMCCSYCGVTNLKDNVKRGLDCNVCSETWCSGKCKKMDKLHSSLKHNIFGDTKKKLMNSSKWFSYSQFCFDNKWMAAYAVALIHAQCIADKTGLLASQFDAFAQVSQRTRYKAIDSTGGAFDSINGGALFVKEQQEQLWEQGHRAFNEAFPGHEVSYEHYLVMLGTFNINNVDGSMFLVQSHLNHHCQPNVSVVFGDSKTDGIKVYAKRSIGAGEELLTSYVNPEHEQATRQRELRVNWGFVCSCSKCKSDIKALEKRRSDSVAHVKEEEDHRNALKALKDSAKEGEDEFDLPVPQSSSGTGERRKSVKFDEKVIAFKETA</sequence>
<comment type="catalytic activity">
    <reaction evidence="8">
        <text>L-lysyl-[histone] + S-adenosyl-L-methionine = N(6)-methyl-L-lysyl-[histone] + S-adenosyl-L-homocysteine + H(+)</text>
        <dbReference type="Rhea" id="RHEA:10024"/>
        <dbReference type="Rhea" id="RHEA-COMP:9845"/>
        <dbReference type="Rhea" id="RHEA-COMP:9846"/>
        <dbReference type="ChEBI" id="CHEBI:15378"/>
        <dbReference type="ChEBI" id="CHEBI:29969"/>
        <dbReference type="ChEBI" id="CHEBI:57856"/>
        <dbReference type="ChEBI" id="CHEBI:59789"/>
        <dbReference type="ChEBI" id="CHEBI:61929"/>
    </reaction>
    <physiologicalReaction direction="left-to-right" evidence="8">
        <dbReference type="Rhea" id="RHEA:10025"/>
    </physiologicalReaction>
</comment>
<evidence type="ECO:0000256" key="9">
    <source>
        <dbReference type="SAM" id="MobiDB-lite"/>
    </source>
</evidence>
<proteinExistence type="predicted"/>
<gene>
    <name evidence="11" type="ORF">WICPIJ_008442</name>
</gene>
<reference evidence="11" key="2">
    <citation type="submission" date="2021-01" db="EMBL/GenBank/DDBJ databases">
        <authorList>
            <person name="Schikora-Tamarit M.A."/>
        </authorList>
    </citation>
    <scope>NUCLEOTIDE SEQUENCE</scope>
    <source>
        <strain evidence="11">CBS2887</strain>
    </source>
</reference>
<dbReference type="GO" id="GO:0032259">
    <property type="term" value="P:methylation"/>
    <property type="evidence" value="ECO:0007669"/>
    <property type="project" value="UniProtKB-KW"/>
</dbReference>
<dbReference type="InterPro" id="IPR001214">
    <property type="entry name" value="SET_dom"/>
</dbReference>
<feature type="domain" description="SET" evidence="10">
    <location>
        <begin position="100"/>
        <end position="375"/>
    </location>
</feature>
<dbReference type="Gene3D" id="1.10.220.160">
    <property type="match status" value="1"/>
</dbReference>
<evidence type="ECO:0000256" key="1">
    <source>
        <dbReference type="ARBA" id="ARBA00004286"/>
    </source>
</evidence>
<organism evidence="11 12">
    <name type="scientific">Wickerhamomyces pijperi</name>
    <name type="common">Yeast</name>
    <name type="synonym">Pichia pijperi</name>
    <dbReference type="NCBI Taxonomy" id="599730"/>
    <lineage>
        <taxon>Eukaryota</taxon>
        <taxon>Fungi</taxon>
        <taxon>Dikarya</taxon>
        <taxon>Ascomycota</taxon>
        <taxon>Saccharomycotina</taxon>
        <taxon>Saccharomycetes</taxon>
        <taxon>Phaffomycetales</taxon>
        <taxon>Wickerhamomycetaceae</taxon>
        <taxon>Wickerhamomyces</taxon>
    </lineage>
</organism>
<feature type="region of interest" description="Disordered" evidence="9">
    <location>
        <begin position="419"/>
        <end position="460"/>
    </location>
</feature>
<keyword evidence="12" id="KW-1185">Reference proteome</keyword>
<dbReference type="GO" id="GO:0045814">
    <property type="term" value="P:negative regulation of gene expression, epigenetic"/>
    <property type="evidence" value="ECO:0007669"/>
    <property type="project" value="TreeGrafter"/>
</dbReference>
<dbReference type="EMBL" id="JAEUBG010004810">
    <property type="protein sequence ID" value="KAH3680029.1"/>
    <property type="molecule type" value="Genomic_DNA"/>
</dbReference>
<dbReference type="Proteomes" id="UP000774326">
    <property type="component" value="Unassembled WGS sequence"/>
</dbReference>
<comment type="caution">
    <text evidence="11">The sequence shown here is derived from an EMBL/GenBank/DDBJ whole genome shotgun (WGS) entry which is preliminary data.</text>
</comment>
<dbReference type="Gene3D" id="2.170.270.10">
    <property type="entry name" value="SET domain"/>
    <property type="match status" value="1"/>
</dbReference>
<protein>
    <recommendedName>
        <fullName evidence="7">Histone-lysine N-methyltransferase SET5</fullName>
    </recommendedName>
    <alternativeName>
        <fullName evidence="6">SET domain-containing protein 5</fullName>
    </alternativeName>
</protein>
<dbReference type="InterPro" id="IPR046341">
    <property type="entry name" value="SET_dom_sf"/>
</dbReference>
<evidence type="ECO:0000256" key="5">
    <source>
        <dbReference type="ARBA" id="ARBA00022691"/>
    </source>
</evidence>
<evidence type="ECO:0000256" key="3">
    <source>
        <dbReference type="ARBA" id="ARBA00022603"/>
    </source>
</evidence>
<name>A0A9P8TIH0_WICPI</name>
<accession>A0A9P8TIH0</accession>
<dbReference type="SUPFAM" id="SSF82199">
    <property type="entry name" value="SET domain"/>
    <property type="match status" value="1"/>
</dbReference>
<dbReference type="Pfam" id="PF00856">
    <property type="entry name" value="SET"/>
    <property type="match status" value="1"/>
</dbReference>
<dbReference type="OrthoDB" id="438641at2759"/>
<dbReference type="Gene3D" id="6.10.140.2220">
    <property type="match status" value="1"/>
</dbReference>
<evidence type="ECO:0000256" key="7">
    <source>
        <dbReference type="ARBA" id="ARBA00044528"/>
    </source>
</evidence>
<dbReference type="PANTHER" id="PTHR46402">
    <property type="entry name" value="SET AND MYND DOMAIN-CONTAINING PROTEIN 5"/>
    <property type="match status" value="1"/>
</dbReference>
<dbReference type="GO" id="GO:0005694">
    <property type="term" value="C:chromosome"/>
    <property type="evidence" value="ECO:0007669"/>
    <property type="project" value="UniProtKB-SubCell"/>
</dbReference>
<feature type="compositionally biased region" description="Basic and acidic residues" evidence="9">
    <location>
        <begin position="419"/>
        <end position="438"/>
    </location>
</feature>
<comment type="subcellular location">
    <subcellularLocation>
        <location evidence="1">Chromosome</location>
    </subcellularLocation>
</comment>
<dbReference type="SMART" id="SM00317">
    <property type="entry name" value="SET"/>
    <property type="match status" value="1"/>
</dbReference>
<dbReference type="GO" id="GO:0042799">
    <property type="term" value="F:histone H4K20 methyltransferase activity"/>
    <property type="evidence" value="ECO:0007669"/>
    <property type="project" value="TreeGrafter"/>
</dbReference>
<evidence type="ECO:0000313" key="12">
    <source>
        <dbReference type="Proteomes" id="UP000774326"/>
    </source>
</evidence>
<dbReference type="CDD" id="cd20071">
    <property type="entry name" value="SET_SMYD"/>
    <property type="match status" value="1"/>
</dbReference>
<dbReference type="PROSITE" id="PS50280">
    <property type="entry name" value="SET"/>
    <property type="match status" value="1"/>
</dbReference>
<evidence type="ECO:0000256" key="4">
    <source>
        <dbReference type="ARBA" id="ARBA00022679"/>
    </source>
</evidence>
<keyword evidence="4" id="KW-0808">Transferase</keyword>
<dbReference type="PANTHER" id="PTHR46402:SF2">
    <property type="entry name" value="HISTONE-LYSINE N-TRIMETHYLTRANSFERASE SMYD5"/>
    <property type="match status" value="1"/>
</dbReference>
<evidence type="ECO:0000256" key="2">
    <source>
        <dbReference type="ARBA" id="ARBA00022454"/>
    </source>
</evidence>
<evidence type="ECO:0000313" key="11">
    <source>
        <dbReference type="EMBL" id="KAH3680029.1"/>
    </source>
</evidence>
<reference evidence="11" key="1">
    <citation type="journal article" date="2021" name="Open Biol.">
        <title>Shared evolutionary footprints suggest mitochondrial oxidative damage underlies multiple complex I losses in fungi.</title>
        <authorList>
            <person name="Schikora-Tamarit M.A."/>
            <person name="Marcet-Houben M."/>
            <person name="Nosek J."/>
            <person name="Gabaldon T."/>
        </authorList>
    </citation>
    <scope>NUCLEOTIDE SEQUENCE</scope>
    <source>
        <strain evidence="11">CBS2887</strain>
    </source>
</reference>
<evidence type="ECO:0000259" key="10">
    <source>
        <dbReference type="PROSITE" id="PS50280"/>
    </source>
</evidence>
<keyword evidence="3" id="KW-0489">Methyltransferase</keyword>
<dbReference type="AlphaFoldDB" id="A0A9P8TIH0"/>